<dbReference type="Proteomes" id="UP001174136">
    <property type="component" value="Unassembled WGS sequence"/>
</dbReference>
<dbReference type="EMBL" id="JAOPHQ010005710">
    <property type="protein sequence ID" value="KAK0134390.1"/>
    <property type="molecule type" value="Genomic_DNA"/>
</dbReference>
<name>A0AA47NR62_MERPO</name>
<sequence>MGMVTAHKCKGSGYAEILIEAELVTSGCLEGVLKGKAYAKALFCLKTVSEAMERLPENIENWRELKKSEEAVQRTISAIQNLINPFSLVDKEHLYSLASGAPASPEVEFDVLRAEAAGKESKRAFIQDRFVSGSSEELFFEPIKKLKLKTMDASNKTVKLTASQGKVLQYREQSDLAFMLLIKSQNLDEPLNLDELMRYSLFPVPPSLGTADGFFNKTNKAAMLHYLMEDAPEDVPYPKDAFYIQDGCREFVSRGICLQSLDHMVAKKHFVFSTDSYHDDSFNFLHMTFKTKLSEWC</sequence>
<reference evidence="1" key="1">
    <citation type="journal article" date="2023" name="Front. Mar. Sci.">
        <title>A new Merluccius polli reference genome to investigate the effects of global change in West African waters.</title>
        <authorList>
            <person name="Mateo J.L."/>
            <person name="Blanco-Fernandez C."/>
            <person name="Garcia-Vazquez E."/>
            <person name="Machado-Schiaffino G."/>
        </authorList>
    </citation>
    <scope>NUCLEOTIDE SEQUENCE</scope>
    <source>
        <strain evidence="1">C29</strain>
        <tissue evidence="1">Fin</tissue>
    </source>
</reference>
<dbReference type="AlphaFoldDB" id="A0AA47NR62"/>
<comment type="caution">
    <text evidence="1">The sequence shown here is derived from an EMBL/GenBank/DDBJ whole genome shotgun (WGS) entry which is preliminary data.</text>
</comment>
<proteinExistence type="predicted"/>
<protein>
    <submittedName>
        <fullName evidence="1">Uncharacterized protein</fullName>
    </submittedName>
</protein>
<dbReference type="PANTHER" id="PTHR46704">
    <property type="entry name" value="CXC DOMAIN-CONTAINING PROTEIN-RELATED"/>
    <property type="match status" value="1"/>
</dbReference>
<gene>
    <name evidence="1" type="ORF">N1851_030047</name>
</gene>
<keyword evidence="2" id="KW-1185">Reference proteome</keyword>
<evidence type="ECO:0000313" key="1">
    <source>
        <dbReference type="EMBL" id="KAK0134390.1"/>
    </source>
</evidence>
<accession>A0AA47NR62</accession>
<evidence type="ECO:0000313" key="2">
    <source>
        <dbReference type="Proteomes" id="UP001174136"/>
    </source>
</evidence>
<organism evidence="1 2">
    <name type="scientific">Merluccius polli</name>
    <name type="common">Benguela hake</name>
    <name type="synonym">Merluccius cadenati</name>
    <dbReference type="NCBI Taxonomy" id="89951"/>
    <lineage>
        <taxon>Eukaryota</taxon>
        <taxon>Metazoa</taxon>
        <taxon>Chordata</taxon>
        <taxon>Craniata</taxon>
        <taxon>Vertebrata</taxon>
        <taxon>Euteleostomi</taxon>
        <taxon>Actinopterygii</taxon>
        <taxon>Neopterygii</taxon>
        <taxon>Teleostei</taxon>
        <taxon>Neoteleostei</taxon>
        <taxon>Acanthomorphata</taxon>
        <taxon>Zeiogadaria</taxon>
        <taxon>Gadariae</taxon>
        <taxon>Gadiformes</taxon>
        <taxon>Gadoidei</taxon>
        <taxon>Merlucciidae</taxon>
        <taxon>Merluccius</taxon>
    </lineage>
</organism>
<dbReference type="PANTHER" id="PTHR46704:SF1">
    <property type="entry name" value="TELOMERE LENGTH REGULATION PROTEIN TEL2 HOMOLOG"/>
    <property type="match status" value="1"/>
</dbReference>